<feature type="signal peptide" evidence="2">
    <location>
        <begin position="1"/>
        <end position="21"/>
    </location>
</feature>
<evidence type="ECO:0000256" key="1">
    <source>
        <dbReference type="SAM" id="Phobius"/>
    </source>
</evidence>
<evidence type="ECO:0000313" key="3">
    <source>
        <dbReference type="EMBL" id="ERM94435.1"/>
    </source>
</evidence>
<keyword evidence="1" id="KW-1133">Transmembrane helix</keyword>
<dbReference type="Proteomes" id="UP000017836">
    <property type="component" value="Unassembled WGS sequence"/>
</dbReference>
<organism evidence="3 4">
    <name type="scientific">Amborella trichopoda</name>
    <dbReference type="NCBI Taxonomy" id="13333"/>
    <lineage>
        <taxon>Eukaryota</taxon>
        <taxon>Viridiplantae</taxon>
        <taxon>Streptophyta</taxon>
        <taxon>Embryophyta</taxon>
        <taxon>Tracheophyta</taxon>
        <taxon>Spermatophyta</taxon>
        <taxon>Magnoliopsida</taxon>
        <taxon>Amborellales</taxon>
        <taxon>Amborellaceae</taxon>
        <taxon>Amborella</taxon>
    </lineage>
</organism>
<keyword evidence="2" id="KW-0732">Signal</keyword>
<proteinExistence type="predicted"/>
<keyword evidence="4" id="KW-1185">Reference proteome</keyword>
<sequence>MQSVTDVHLYVLAALSLYTLCERKACSPSPLSQRKGYCQEADDSTMAIHTSSYESFSAHGSHKQDYFDPRFRRGRIVKSMMFPIVAFMIVVLLLTYMSFISKRFHIHGKILAIDNDFVNFTIISG</sequence>
<dbReference type="AlphaFoldDB" id="W1NGZ0"/>
<dbReference type="EMBL" id="KI397513">
    <property type="protein sequence ID" value="ERM94435.1"/>
    <property type="molecule type" value="Genomic_DNA"/>
</dbReference>
<gene>
    <name evidence="3" type="ORF">AMTR_s00010p00258310</name>
</gene>
<protein>
    <submittedName>
        <fullName evidence="3">Uncharacterized protein</fullName>
    </submittedName>
</protein>
<accession>W1NGZ0</accession>
<evidence type="ECO:0000313" key="4">
    <source>
        <dbReference type="Proteomes" id="UP000017836"/>
    </source>
</evidence>
<dbReference type="Gramene" id="ERM94435">
    <property type="protein sequence ID" value="ERM94435"/>
    <property type="gene ID" value="AMTR_s00010p00258310"/>
</dbReference>
<feature type="chain" id="PRO_5004807181" evidence="2">
    <location>
        <begin position="22"/>
        <end position="125"/>
    </location>
</feature>
<keyword evidence="1" id="KW-0812">Transmembrane</keyword>
<evidence type="ECO:0000256" key="2">
    <source>
        <dbReference type="SAM" id="SignalP"/>
    </source>
</evidence>
<dbReference type="HOGENOM" id="CLU_1995672_0_0_1"/>
<keyword evidence="1" id="KW-0472">Membrane</keyword>
<name>W1NGZ0_AMBTC</name>
<reference evidence="4" key="1">
    <citation type="journal article" date="2013" name="Science">
        <title>The Amborella genome and the evolution of flowering plants.</title>
        <authorList>
            <consortium name="Amborella Genome Project"/>
        </authorList>
    </citation>
    <scope>NUCLEOTIDE SEQUENCE [LARGE SCALE GENOMIC DNA]</scope>
</reference>
<feature type="transmembrane region" description="Helical" evidence="1">
    <location>
        <begin position="80"/>
        <end position="99"/>
    </location>
</feature>